<organism evidence="2 3">
    <name type="scientific">Colletotrichum siamense</name>
    <name type="common">Anthracnose fungus</name>
    <dbReference type="NCBI Taxonomy" id="690259"/>
    <lineage>
        <taxon>Eukaryota</taxon>
        <taxon>Fungi</taxon>
        <taxon>Dikarya</taxon>
        <taxon>Ascomycota</taxon>
        <taxon>Pezizomycotina</taxon>
        <taxon>Sordariomycetes</taxon>
        <taxon>Hypocreomycetidae</taxon>
        <taxon>Glomerellales</taxon>
        <taxon>Glomerellaceae</taxon>
        <taxon>Colletotrichum</taxon>
        <taxon>Colletotrichum gloeosporioides species complex</taxon>
    </lineage>
</organism>
<evidence type="ECO:0000259" key="1">
    <source>
        <dbReference type="Pfam" id="PF06985"/>
    </source>
</evidence>
<feature type="domain" description="Heterokaryon incompatibility" evidence="1">
    <location>
        <begin position="214"/>
        <end position="367"/>
    </location>
</feature>
<name>A0A9P5K925_COLSI</name>
<dbReference type="AlphaFoldDB" id="A0A9P5K925"/>
<dbReference type="PANTHER" id="PTHR33112:SF16">
    <property type="entry name" value="HETEROKARYON INCOMPATIBILITY DOMAIN-CONTAINING PROTEIN"/>
    <property type="match status" value="1"/>
</dbReference>
<accession>A0A9P5K925</accession>
<dbReference type="OrthoDB" id="4834945at2759"/>
<comment type="caution">
    <text evidence="2">The sequence shown here is derived from an EMBL/GenBank/DDBJ whole genome shotgun (WGS) entry which is preliminary data.</text>
</comment>
<evidence type="ECO:0000313" key="3">
    <source>
        <dbReference type="Proteomes" id="UP000711996"/>
    </source>
</evidence>
<reference evidence="2" key="1">
    <citation type="submission" date="2019-06" db="EMBL/GenBank/DDBJ databases">
        <authorList>
            <person name="Gan P."/>
            <person name="Shirasu K."/>
        </authorList>
    </citation>
    <scope>NUCLEOTIDE SEQUENCE [LARGE SCALE GENOMIC DNA]</scope>
    <source>
        <strain evidence="2">CAD2</strain>
    </source>
</reference>
<dbReference type="Pfam" id="PF06985">
    <property type="entry name" value="HET"/>
    <property type="match status" value="1"/>
</dbReference>
<dbReference type="InterPro" id="IPR010730">
    <property type="entry name" value="HET"/>
</dbReference>
<evidence type="ECO:0000313" key="2">
    <source>
        <dbReference type="EMBL" id="KAF4864132.1"/>
    </source>
</evidence>
<sequence>MLCSVCTSINFRDVSLQPDERLPNWYYLFRSQNVTADIHGSFYPYSHQPSVTALRAAAEEGCDLCALLLDNFKYSIFGDRNRSPRVLPESGVEIRWYPDVQFGSGNDRATYRCLAAFLLTNPSLFQVPFHFTQYEGGISSILSAKAAKSSWATGTDDDFHLAASWVKRCLATHPSCSLVTNPLAPLPSRVLDVMAKSCPSGLRLVDGAGRLGPYITLSHCWGKSTIITTKQATITQRRQYVLLEDLSQTFRDAVISSRALGIRYLWIDSLCIIQDSKDDWEFEAKRMCQYYTNSLMTISGVSSSGGEGGLFATRHPGLTSPIPTEITYPEDGKMKGFAHALYFPGPARDIWGDHKPPLWTRAWVVQERVLSPRLLLFSSTQMSWQCQEEIASENIPEGRPLESSREDVDMRWSIMGWQRAQSTPQIGEELYSSPVASHRLYHGWYEIVREYTHCKLTMPSDIFHAVAGIMQALQFALKDEYVSGLWKGDIHRGLIWVVAEGVKTQRALRSYRAPSWSWGSLPGACRFVLSNAPREFIDTRWLDILGVEELSLDEPRQVLRVRGRVRKAYYVPYVEYDFQKHLPTRIKRGDDLVDAETGESLGGVTIDNNELSLLTELWCLPVCLVRSNVPGHVRKRTAVGYLEYSCLGKHRNMKSPPVWIEGLALQCLDKEKHIYMRVGKWRYEDLKLFRWCKSRALSIV</sequence>
<proteinExistence type="predicted"/>
<keyword evidence="3" id="KW-1185">Reference proteome</keyword>
<dbReference type="Proteomes" id="UP000711996">
    <property type="component" value="Unassembled WGS sequence"/>
</dbReference>
<dbReference type="EMBL" id="QPMT01000005">
    <property type="protein sequence ID" value="KAF4864132.1"/>
    <property type="molecule type" value="Genomic_DNA"/>
</dbReference>
<gene>
    <name evidence="2" type="ORF">CGCSCA2_v002256</name>
</gene>
<protein>
    <recommendedName>
        <fullName evidence="1">Heterokaryon incompatibility domain-containing protein</fullName>
    </recommendedName>
</protein>
<dbReference type="PANTHER" id="PTHR33112">
    <property type="entry name" value="DOMAIN PROTEIN, PUTATIVE-RELATED"/>
    <property type="match status" value="1"/>
</dbReference>